<feature type="domain" description="ABC transmembrane type-1" evidence="8">
    <location>
        <begin position="360"/>
        <end position="558"/>
    </location>
</feature>
<dbReference type="PANTHER" id="PTHR30043:SF1">
    <property type="entry name" value="ABC TRANSPORT SYSTEM PERMEASE PROTEIN P69"/>
    <property type="match status" value="1"/>
</dbReference>
<dbReference type="GO" id="GO:0005886">
    <property type="term" value="C:plasma membrane"/>
    <property type="evidence" value="ECO:0007669"/>
    <property type="project" value="UniProtKB-SubCell"/>
</dbReference>
<dbReference type="Gene3D" id="1.10.3720.10">
    <property type="entry name" value="MetI-like"/>
    <property type="match status" value="2"/>
</dbReference>
<gene>
    <name evidence="9" type="ORF">ENR64_15755</name>
</gene>
<sequence>MSPFASPVVRWGLLLFGAIAAALWQAGILRQSLFNPGGWEQFQRFAIASLHPALSTEILRLTWEATFKTLAYAVCGTTLALLLGFIGGIFCSEVWWSAVSPQRGDSRMPLSWVGIRGLLAVPRAIHEVIWGLLFVRLFGLDPLVGVLAIALPFGAITAKVFAELLDETPRQPLHNLLNSGVVPASAFLYGLLPQALLNLVSYAFYRFECSIRSSALLGFIGAGGLGNEIRISLESLRYEELWTFFYALIVLNGCVDFTSSWLRHRWGCTSRLDLNLARQSQTIRQRPPLQQESRSRGQENPLLAGWPIALFLGLCGLCFWYIKADFTQLWSPRTGQRLQAIGRAGWPPDVSLLPQLPGLAVDTVAMSILAIALAAMGGTVLSFLAAQNFFLPGGILNRNPRGNKVSAWAGVVASRLILLVCRAIPAPVWALVILYLVFPGILPGAIALGIHNLGILGRLQAEVVENLDVRPLEALKAQGAPASLVFLYGVLPLTLPRFLAYGFYRWEVCMRETVIVGLVGAGGLGRVLTEQLSSFDYRGLTVTLTGFVMLTFVVDWLSQVARRSLR</sequence>
<proteinExistence type="inferred from homology"/>
<dbReference type="CDD" id="cd06261">
    <property type="entry name" value="TM_PBP2"/>
    <property type="match status" value="2"/>
</dbReference>
<dbReference type="SUPFAM" id="SSF161098">
    <property type="entry name" value="MetI-like"/>
    <property type="match status" value="2"/>
</dbReference>
<dbReference type="InterPro" id="IPR000515">
    <property type="entry name" value="MetI-like"/>
</dbReference>
<comment type="subcellular location">
    <subcellularLocation>
        <location evidence="1 7">Cell membrane</location>
        <topology evidence="1 7">Multi-pass membrane protein</topology>
    </subcellularLocation>
</comment>
<feature type="transmembrane region" description="Helical" evidence="7">
    <location>
        <begin position="485"/>
        <end position="504"/>
    </location>
</feature>
<feature type="transmembrane region" description="Helical" evidence="7">
    <location>
        <begin position="186"/>
        <end position="205"/>
    </location>
</feature>
<dbReference type="InterPro" id="IPR035906">
    <property type="entry name" value="MetI-like_sf"/>
</dbReference>
<feature type="transmembrane region" description="Helical" evidence="7">
    <location>
        <begin position="537"/>
        <end position="557"/>
    </location>
</feature>
<evidence type="ECO:0000256" key="1">
    <source>
        <dbReference type="ARBA" id="ARBA00004651"/>
    </source>
</evidence>
<comment type="caution">
    <text evidence="9">The sequence shown here is derived from an EMBL/GenBank/DDBJ whole genome shotgun (WGS) entry which is preliminary data.</text>
</comment>
<feature type="transmembrane region" description="Helical" evidence="7">
    <location>
        <begin position="70"/>
        <end position="96"/>
    </location>
</feature>
<evidence type="ECO:0000259" key="8">
    <source>
        <dbReference type="PROSITE" id="PS50928"/>
    </source>
</evidence>
<feature type="transmembrane region" description="Helical" evidence="7">
    <location>
        <begin position="241"/>
        <end position="262"/>
    </location>
</feature>
<evidence type="ECO:0000256" key="7">
    <source>
        <dbReference type="RuleBase" id="RU363032"/>
    </source>
</evidence>
<dbReference type="EMBL" id="DSRU01000230">
    <property type="protein sequence ID" value="HFM99179.1"/>
    <property type="molecule type" value="Genomic_DNA"/>
</dbReference>
<keyword evidence="2 7" id="KW-0813">Transport</keyword>
<feature type="transmembrane region" description="Helical" evidence="7">
    <location>
        <begin position="431"/>
        <end position="450"/>
    </location>
</feature>
<evidence type="ECO:0000256" key="5">
    <source>
        <dbReference type="ARBA" id="ARBA00022989"/>
    </source>
</evidence>
<keyword evidence="5 7" id="KW-1133">Transmembrane helix</keyword>
<dbReference type="AlphaFoldDB" id="A0A7C3PGX9"/>
<evidence type="ECO:0000256" key="6">
    <source>
        <dbReference type="ARBA" id="ARBA00023136"/>
    </source>
</evidence>
<keyword evidence="6 7" id="KW-0472">Membrane</keyword>
<keyword evidence="3" id="KW-1003">Cell membrane</keyword>
<dbReference type="PANTHER" id="PTHR30043">
    <property type="entry name" value="PHOSPHONATES TRANSPORT SYSTEM PERMEASE PROTEIN"/>
    <property type="match status" value="1"/>
</dbReference>
<feature type="domain" description="ABC transmembrane type-1" evidence="8">
    <location>
        <begin position="66"/>
        <end position="263"/>
    </location>
</feature>
<dbReference type="Pfam" id="PF00528">
    <property type="entry name" value="BPD_transp_1"/>
    <property type="match status" value="2"/>
</dbReference>
<dbReference type="PROSITE" id="PS50928">
    <property type="entry name" value="ABC_TM1"/>
    <property type="match status" value="2"/>
</dbReference>
<feature type="transmembrane region" description="Helical" evidence="7">
    <location>
        <begin position="364"/>
        <end position="384"/>
    </location>
</feature>
<evidence type="ECO:0000256" key="3">
    <source>
        <dbReference type="ARBA" id="ARBA00022475"/>
    </source>
</evidence>
<feature type="transmembrane region" description="Helical" evidence="7">
    <location>
        <begin position="302"/>
        <end position="322"/>
    </location>
</feature>
<reference evidence="9" key="1">
    <citation type="journal article" date="2020" name="mSystems">
        <title>Genome- and Community-Level Interaction Insights into Carbon Utilization and Element Cycling Functions of Hydrothermarchaeota in Hydrothermal Sediment.</title>
        <authorList>
            <person name="Zhou Z."/>
            <person name="Liu Y."/>
            <person name="Xu W."/>
            <person name="Pan J."/>
            <person name="Luo Z.H."/>
            <person name="Li M."/>
        </authorList>
    </citation>
    <scope>NUCLEOTIDE SEQUENCE [LARGE SCALE GENOMIC DNA]</scope>
    <source>
        <strain evidence="9">SpSt-418</strain>
    </source>
</reference>
<evidence type="ECO:0000256" key="4">
    <source>
        <dbReference type="ARBA" id="ARBA00022692"/>
    </source>
</evidence>
<organism evidence="9">
    <name type="scientific">Oscillatoriales cyanobacterium SpSt-418</name>
    <dbReference type="NCBI Taxonomy" id="2282169"/>
    <lineage>
        <taxon>Bacteria</taxon>
        <taxon>Bacillati</taxon>
        <taxon>Cyanobacteriota</taxon>
        <taxon>Cyanophyceae</taxon>
        <taxon>Oscillatoriophycideae</taxon>
        <taxon>Oscillatoriales</taxon>
    </lineage>
</organism>
<evidence type="ECO:0000256" key="2">
    <source>
        <dbReference type="ARBA" id="ARBA00022448"/>
    </source>
</evidence>
<name>A0A7C3PGX9_9CYAN</name>
<keyword evidence="4 7" id="KW-0812">Transmembrane</keyword>
<dbReference type="GO" id="GO:0055085">
    <property type="term" value="P:transmembrane transport"/>
    <property type="evidence" value="ECO:0007669"/>
    <property type="project" value="InterPro"/>
</dbReference>
<evidence type="ECO:0000313" key="9">
    <source>
        <dbReference type="EMBL" id="HFM99179.1"/>
    </source>
</evidence>
<feature type="transmembrane region" description="Helical" evidence="7">
    <location>
        <begin position="144"/>
        <end position="165"/>
    </location>
</feature>
<protein>
    <submittedName>
        <fullName evidence="9">ABC transporter permease subunit</fullName>
    </submittedName>
</protein>
<comment type="similarity">
    <text evidence="7">Belongs to the binding-protein-dependent transport system permease family.</text>
</comment>
<accession>A0A7C3PGX9</accession>